<keyword evidence="4" id="KW-1185">Reference proteome</keyword>
<accession>A0ABY4GCS5</accession>
<organism evidence="3 4">
    <name type="scientific">Hymenobacter volaticus</name>
    <dbReference type="NCBI Taxonomy" id="2932254"/>
    <lineage>
        <taxon>Bacteria</taxon>
        <taxon>Pseudomonadati</taxon>
        <taxon>Bacteroidota</taxon>
        <taxon>Cytophagia</taxon>
        <taxon>Cytophagales</taxon>
        <taxon>Hymenobacteraceae</taxon>
        <taxon>Hymenobacter</taxon>
    </lineage>
</organism>
<dbReference type="InterPro" id="IPR051781">
    <property type="entry name" value="Metallo-dep_Hydrolase"/>
</dbReference>
<geneLocation type="plasmid" evidence="3 4">
    <name>unnamed1</name>
</geneLocation>
<feature type="chain" id="PRO_5045700245" evidence="1">
    <location>
        <begin position="27"/>
        <end position="480"/>
    </location>
</feature>
<dbReference type="InterPro" id="IPR011059">
    <property type="entry name" value="Metal-dep_hydrolase_composite"/>
</dbReference>
<feature type="domain" description="Amidohydrolase-related" evidence="2">
    <location>
        <begin position="367"/>
        <end position="461"/>
    </location>
</feature>
<feature type="signal peptide" evidence="1">
    <location>
        <begin position="1"/>
        <end position="26"/>
    </location>
</feature>
<dbReference type="Gene3D" id="2.30.40.10">
    <property type="entry name" value="Urease, subunit C, domain 1"/>
    <property type="match status" value="2"/>
</dbReference>
<evidence type="ECO:0000256" key="1">
    <source>
        <dbReference type="SAM" id="SignalP"/>
    </source>
</evidence>
<dbReference type="InterPro" id="IPR032466">
    <property type="entry name" value="Metal_Hydrolase"/>
</dbReference>
<dbReference type="RefSeq" id="WP_245126158.1">
    <property type="nucleotide sequence ID" value="NZ_CP095062.1"/>
</dbReference>
<dbReference type="SUPFAM" id="SSF51556">
    <property type="entry name" value="Metallo-dependent hydrolases"/>
    <property type="match status" value="1"/>
</dbReference>
<gene>
    <name evidence="3" type="ORF">MUN86_23575</name>
</gene>
<dbReference type="InterPro" id="IPR006680">
    <property type="entry name" value="Amidohydro-rel"/>
</dbReference>
<keyword evidence="1" id="KW-0732">Signal</keyword>
<keyword evidence="3" id="KW-0614">Plasmid</keyword>
<evidence type="ECO:0000259" key="2">
    <source>
        <dbReference type="Pfam" id="PF01979"/>
    </source>
</evidence>
<evidence type="ECO:0000313" key="4">
    <source>
        <dbReference type="Proteomes" id="UP000830401"/>
    </source>
</evidence>
<dbReference type="Gene3D" id="3.20.20.140">
    <property type="entry name" value="Metal-dependent hydrolases"/>
    <property type="match status" value="2"/>
</dbReference>
<dbReference type="PANTHER" id="PTHR43135:SF3">
    <property type="entry name" value="ALPHA-D-RIBOSE 1-METHYLPHOSPHONATE 5-TRIPHOSPHATE DIPHOSPHATASE"/>
    <property type="match status" value="1"/>
</dbReference>
<evidence type="ECO:0000313" key="3">
    <source>
        <dbReference type="EMBL" id="UOQ68697.1"/>
    </source>
</evidence>
<protein>
    <submittedName>
        <fullName evidence="3">Amidohydrolase family protein</fullName>
    </submittedName>
</protein>
<proteinExistence type="predicted"/>
<sequence length="480" mass="51839">MTLATPRLLSLSVCSFLLASVLPGHAQQFTPQVQPFIKVQSGGPIALTDAKIIDGTGRPAQLHQTVLIEQGRITQVGATKKVKVPAGAQVINCTGKTLIPGLVMLHEHLYYTMPVGGYFNIAQMPYSFPRLYLAGGATTIRTAGSIEPQTDLAVKRMIEEGKLIGPDMEITAPYIEEPALDIPALNTIKGPEEAAAATIFWANKGCRSFKMYMHATRADLTAVLREAHARQLKVTGHLCAITYKEAAELGIDNLEHGFMASSDFAANKQVDVADYPAARKSLLDLPVNSPQMKSLISLLIAKRVALTSTLPVFEPYTGREVVLGGGLEALIPQLQERENTTWQQNQGKDTASTRLFMKELAWEKQFHDAGGLLVAGTDPTGAGRTVAGYANRRQLELLVEAGFTAVEAIKISTLNGAKYLGRDREIGSIEAGKQADLVVIDGDPEQNIAQVRKMSLVFKKGVGFDSAKLFESMKGKVGLN</sequence>
<dbReference type="SUPFAM" id="SSF51338">
    <property type="entry name" value="Composite domain of metallo-dependent hydrolases"/>
    <property type="match status" value="1"/>
</dbReference>
<reference evidence="3" key="1">
    <citation type="submission" date="2022-04" db="EMBL/GenBank/DDBJ databases">
        <title>Hymenobacter sp. isolated from the air.</title>
        <authorList>
            <person name="Won M."/>
            <person name="Lee C.-M."/>
            <person name="Woen H.-Y."/>
            <person name="Kwon S.-W."/>
        </authorList>
    </citation>
    <scope>NUCLEOTIDE SEQUENCE</scope>
    <source>
        <strain evidence="3">5420S-77</strain>
        <plasmid evidence="3">unnamed1</plasmid>
    </source>
</reference>
<dbReference type="Pfam" id="PF01979">
    <property type="entry name" value="Amidohydro_1"/>
    <property type="match status" value="1"/>
</dbReference>
<dbReference type="PANTHER" id="PTHR43135">
    <property type="entry name" value="ALPHA-D-RIBOSE 1-METHYLPHOSPHONATE 5-TRIPHOSPHATE DIPHOSPHATASE"/>
    <property type="match status" value="1"/>
</dbReference>
<dbReference type="Proteomes" id="UP000830401">
    <property type="component" value="Plasmid unnamed1"/>
</dbReference>
<dbReference type="EMBL" id="CP095062">
    <property type="protein sequence ID" value="UOQ68697.1"/>
    <property type="molecule type" value="Genomic_DNA"/>
</dbReference>
<name>A0ABY4GCS5_9BACT</name>